<dbReference type="InterPro" id="IPR029063">
    <property type="entry name" value="SAM-dependent_MTases_sf"/>
</dbReference>
<dbReference type="Proteomes" id="UP000029226">
    <property type="component" value="Unassembled WGS sequence"/>
</dbReference>
<evidence type="ECO:0000259" key="1">
    <source>
        <dbReference type="Pfam" id="PF05050"/>
    </source>
</evidence>
<dbReference type="AlphaFoldDB" id="A0A090QC40"/>
<proteinExistence type="predicted"/>
<dbReference type="InterPro" id="IPR053202">
    <property type="entry name" value="EGF_Rcpt_Signaling_Reg"/>
</dbReference>
<evidence type="ECO:0000313" key="3">
    <source>
        <dbReference type="Proteomes" id="UP000029226"/>
    </source>
</evidence>
<dbReference type="Gene3D" id="3.40.50.150">
    <property type="entry name" value="Vaccinia Virus protein VP39"/>
    <property type="match status" value="1"/>
</dbReference>
<dbReference type="GO" id="GO:0006888">
    <property type="term" value="P:endoplasmic reticulum to Golgi vesicle-mediated transport"/>
    <property type="evidence" value="ECO:0007669"/>
    <property type="project" value="TreeGrafter"/>
</dbReference>
<sequence>MRILKFLINRIIPKKIKNYIGREQISLFRKKFEFVNFCFSQEGEDLILHRFLEKKENGFYVDIGAHNPKRFSNTALFYEKGWNGINVDPLPGVMKKFNEQRPNDINLEVGVSLEAQELNYFMFNEPALNTFSKEEAQKKDGLSIYKIIEERVIKTYPLRYILDKHVEFGTQIDFMTIDVEGLDLDVLKSNNWELYRPSLLLVEDLKKQSIEELINDSDMYKFLKEQDYSFVAKTFNTLFFKDNRF</sequence>
<name>A0A090QC40_NONUL</name>
<reference evidence="2 3" key="1">
    <citation type="journal article" date="2014" name="Genome Announc.">
        <title>Draft Genome Sequences of Marine Flavobacterium Nonlabens Strains NR17, NR24, NR27, NR32, NR33, and Ara13.</title>
        <authorList>
            <person name="Nakanishi M."/>
            <person name="Meirelles P."/>
            <person name="Suzuki R."/>
            <person name="Takatani N."/>
            <person name="Mino S."/>
            <person name="Suda W."/>
            <person name="Oshima K."/>
            <person name="Hattori M."/>
            <person name="Ohkuma M."/>
            <person name="Hosokawa M."/>
            <person name="Miyashita K."/>
            <person name="Thompson F.L."/>
            <person name="Niwa A."/>
            <person name="Sawabe T."/>
            <person name="Sawabe T."/>
        </authorList>
    </citation>
    <scope>NUCLEOTIDE SEQUENCE [LARGE SCALE GENOMIC DNA]</scope>
    <source>
        <strain evidence="3">JCM19314</strain>
    </source>
</reference>
<comment type="caution">
    <text evidence="2">The sequence shown here is derived from an EMBL/GenBank/DDBJ whole genome shotgun (WGS) entry which is preliminary data.</text>
</comment>
<dbReference type="InterPro" id="IPR006342">
    <property type="entry name" value="FkbM_mtfrase"/>
</dbReference>
<gene>
    <name evidence="2" type="ORF">JCM19314_3388</name>
</gene>
<organism evidence="2 3">
    <name type="scientific">Nonlabens ulvanivorans</name>
    <name type="common">Persicivirga ulvanivorans</name>
    <dbReference type="NCBI Taxonomy" id="906888"/>
    <lineage>
        <taxon>Bacteria</taxon>
        <taxon>Pseudomonadati</taxon>
        <taxon>Bacteroidota</taxon>
        <taxon>Flavobacteriia</taxon>
        <taxon>Flavobacteriales</taxon>
        <taxon>Flavobacteriaceae</taxon>
        <taxon>Nonlabens</taxon>
    </lineage>
</organism>
<feature type="domain" description="Methyltransferase FkbM" evidence="1">
    <location>
        <begin position="62"/>
        <end position="230"/>
    </location>
</feature>
<protein>
    <recommendedName>
        <fullName evidence="1">Methyltransferase FkbM domain-containing protein</fullName>
    </recommendedName>
</protein>
<dbReference type="GO" id="GO:0005886">
    <property type="term" value="C:plasma membrane"/>
    <property type="evidence" value="ECO:0007669"/>
    <property type="project" value="TreeGrafter"/>
</dbReference>
<dbReference type="Pfam" id="PF05050">
    <property type="entry name" value="Methyltransf_21"/>
    <property type="match status" value="1"/>
</dbReference>
<dbReference type="PANTHER" id="PTHR34009:SF2">
    <property type="entry name" value="PROTEIN STAR"/>
    <property type="match status" value="1"/>
</dbReference>
<dbReference type="EMBL" id="BBMM01000002">
    <property type="protein sequence ID" value="GAK99343.1"/>
    <property type="molecule type" value="Genomic_DNA"/>
</dbReference>
<dbReference type="SUPFAM" id="SSF53335">
    <property type="entry name" value="S-adenosyl-L-methionine-dependent methyltransferases"/>
    <property type="match status" value="1"/>
</dbReference>
<dbReference type="GO" id="GO:0005737">
    <property type="term" value="C:cytoplasm"/>
    <property type="evidence" value="ECO:0007669"/>
    <property type="project" value="GOC"/>
</dbReference>
<dbReference type="PANTHER" id="PTHR34009">
    <property type="entry name" value="PROTEIN STAR"/>
    <property type="match status" value="1"/>
</dbReference>
<evidence type="ECO:0000313" key="2">
    <source>
        <dbReference type="EMBL" id="GAK99343.1"/>
    </source>
</evidence>
<accession>A0A090QC40</accession>
<dbReference type="GO" id="GO:0016197">
    <property type="term" value="P:endosomal transport"/>
    <property type="evidence" value="ECO:0007669"/>
    <property type="project" value="TreeGrafter"/>
</dbReference>